<evidence type="ECO:0000313" key="6">
    <source>
        <dbReference type="Proteomes" id="UP000001601"/>
    </source>
</evidence>
<proteinExistence type="predicted"/>
<feature type="compositionally biased region" description="Basic and acidic residues" evidence="2">
    <location>
        <begin position="131"/>
        <end position="140"/>
    </location>
</feature>
<reference evidence="5 6" key="1">
    <citation type="journal article" date="2007" name="Nature">
        <title>Light stimulates growth of proteorhodopsin-containing marine Flavobacteria.</title>
        <authorList>
            <person name="Gomez-Consarnau L."/>
            <person name="Gonzalez J.M."/>
            <person name="Coll-Llado M."/>
            <person name="Gourdon P."/>
            <person name="Pascher T."/>
            <person name="Neutze R."/>
            <person name="Pedros-Alio C."/>
            <person name="Pinhassi J."/>
        </authorList>
    </citation>
    <scope>NUCLEOTIDE SEQUENCE [LARGE SCALE GENOMIC DNA]</scope>
    <source>
        <strain evidence="5 6">MED217</strain>
    </source>
</reference>
<comment type="caution">
    <text evidence="5">The sequence shown here is derived from an EMBL/GenBank/DDBJ whole genome shotgun (WGS) entry which is preliminary data.</text>
</comment>
<dbReference type="InterPro" id="IPR016641">
    <property type="entry name" value="EGD2/NACA0like"/>
</dbReference>
<dbReference type="GO" id="GO:0005854">
    <property type="term" value="C:nascent polypeptide-associated complex"/>
    <property type="evidence" value="ECO:0007669"/>
    <property type="project" value="InterPro"/>
</dbReference>
<feature type="compositionally biased region" description="Low complexity" evidence="2">
    <location>
        <begin position="435"/>
        <end position="444"/>
    </location>
</feature>
<feature type="compositionally biased region" description="Polar residues" evidence="2">
    <location>
        <begin position="116"/>
        <end position="130"/>
    </location>
</feature>
<evidence type="ECO:0000313" key="5">
    <source>
        <dbReference type="EMBL" id="EAQ48587.1"/>
    </source>
</evidence>
<feature type="region of interest" description="Disordered" evidence="2">
    <location>
        <begin position="81"/>
        <end position="144"/>
    </location>
</feature>
<evidence type="ECO:0000256" key="1">
    <source>
        <dbReference type="SAM" id="Coils"/>
    </source>
</evidence>
<dbReference type="STRING" id="398720.MED217_08570"/>
<name>A3XPD4_LEEBM</name>
<keyword evidence="6" id="KW-1185">Reference proteome</keyword>
<keyword evidence="1" id="KW-0175">Coiled coil</keyword>
<dbReference type="InterPro" id="IPR025295">
    <property type="entry name" value="eCIS_core_dom"/>
</dbReference>
<dbReference type="PANTHER" id="PTHR21713">
    <property type="entry name" value="NASCENT POLYPEPTIDE ASSOCIATED COMPLEX ALPHA SUBUNIT-RELATED"/>
    <property type="match status" value="1"/>
</dbReference>
<feature type="compositionally biased region" description="Basic and acidic residues" evidence="2">
    <location>
        <begin position="81"/>
        <end position="97"/>
    </location>
</feature>
<feature type="transmembrane region" description="Helical" evidence="3">
    <location>
        <begin position="779"/>
        <end position="799"/>
    </location>
</feature>
<dbReference type="RefSeq" id="WP_009780090.1">
    <property type="nucleotide sequence ID" value="NZ_CH672395.1"/>
</dbReference>
<organism evidence="5 6">
    <name type="scientific">Leeuwenhoekiella blandensis (strain CECT 7118 / CCUG 51940 / KCTC 22103 / MED217)</name>
    <name type="common">Flavobacterium sp. (strain MED217)</name>
    <dbReference type="NCBI Taxonomy" id="398720"/>
    <lineage>
        <taxon>Bacteria</taxon>
        <taxon>Pseudomonadati</taxon>
        <taxon>Bacteroidota</taxon>
        <taxon>Flavobacteriia</taxon>
        <taxon>Flavobacteriales</taxon>
        <taxon>Flavobacteriaceae</taxon>
        <taxon>Leeuwenhoekiella</taxon>
    </lineage>
</organism>
<evidence type="ECO:0000256" key="3">
    <source>
        <dbReference type="SAM" id="Phobius"/>
    </source>
</evidence>
<dbReference type="Pfam" id="PF13699">
    <property type="entry name" value="eCIS_core"/>
    <property type="match status" value="1"/>
</dbReference>
<protein>
    <recommendedName>
        <fullName evidence="4">eCIS core domain-containing protein</fullName>
    </recommendedName>
</protein>
<accession>A3XPD4</accession>
<feature type="transmembrane region" description="Helical" evidence="3">
    <location>
        <begin position="843"/>
        <end position="861"/>
    </location>
</feature>
<feature type="region of interest" description="Disordered" evidence="2">
    <location>
        <begin position="494"/>
        <end position="529"/>
    </location>
</feature>
<feature type="compositionally biased region" description="Low complexity" evidence="2">
    <location>
        <begin position="514"/>
        <end position="529"/>
    </location>
</feature>
<dbReference type="eggNOG" id="COG5412">
    <property type="taxonomic scope" value="Bacteria"/>
</dbReference>
<dbReference type="OrthoDB" id="4317910at2"/>
<feature type="domain" description="eCIS core" evidence="4">
    <location>
        <begin position="142"/>
        <end position="217"/>
    </location>
</feature>
<feature type="transmembrane region" description="Helical" evidence="3">
    <location>
        <begin position="997"/>
        <end position="1015"/>
    </location>
</feature>
<feature type="region of interest" description="Disordered" evidence="2">
    <location>
        <begin position="395"/>
        <end position="455"/>
    </location>
</feature>
<evidence type="ECO:0000259" key="4">
    <source>
        <dbReference type="Pfam" id="PF13699"/>
    </source>
</evidence>
<feature type="compositionally biased region" description="Polar residues" evidence="2">
    <location>
        <begin position="248"/>
        <end position="259"/>
    </location>
</feature>
<sequence>MPAFAKNRTPSTDTKKPSKAAFFKVQAKLKMGQSGDKYEQEADTVAQQVVENTHGNSATKVQQKPLAQTIKPGIQLKALEEDQVQKKSEEEETVQAKEEEETVQAKTEENEEETLQAKSQTTATPSTSIQERLKNNKHNGEPMAPATQTRMEQNFGTNLSDVRIHTDANAQKMSADLGAQAFTSGRDIYFNEGKYAPGSPEGDGLLAHELTHAIQQGAIATNKSVTTNPSKPKKATVSSKDTAVPKQDSISEPVKQNSEATKKEQFHSQENSEQTKNQDPKYPASAQENEAFQELTESIKNRSRAAQTTPNAAVSAQAGALAAPRAANEQMGGAQANQVEVMNAQEPGVFDAVSFKNRLMERIEAMQLPANEEEADDFESNNNIDSVTQAGVGMANAESQQASGAIDQAATTAPDPNSVAQREVANIPEAPLGQRPAPVNANAAAPPPRPDSQVQAPLQQNVNEIDQQLEANQVTDDMLHNSNEPAFNSALSATNEAREHANQAPTAFRASEHASLTSAQNSAQQNSNSQLNAMHNSRAASLGSAQLEQQNTATANSAARERIASEINILFESTKNAVETILSELEEQVASKFTTAAEKAKKVFEDYVARKIDAYKAERYSGLGGAVTWVGDAFTGLPDEVNAFFEEGREKYIEAMDSELTSIAEYIAQQLTEAKAKIAEGKQQIADYVASQPQELQDIAEEAAGTIQSRFDDLEHAVNSKQDELIESLAQQYQESLAEVDARIEEMQAENRGLIDMAMGAVMGVIQTIINIKNMLTNLLSAALEAIGAIISDPIGFLMNLIRGVKEGFLNFGTNIMTHLMNGLVTWLTGALGPMGITIPEDIFSLKGIFSLVMQVLGLTWDYMRQKAVKLLGEPVVQALELGFELFQIIRTDGIAGIWEYIKEQFTDLKETVIEGIQDMIITTVVDAGIKWVLGLMSPAGAFVKAAMMIIDIVKFFIERGSQIMALVNAFIEGVKAVASGNVGAIASKIEEALGRAVPVIIGFLASLLGISGLARKVQNLIQRIRQRIDKAIDKLILKAKKAFSKLVRKGKAAAGKFVDWLGIKKRFKTKDGKAHKVFLEEKGGKTEIMVQSEKQLVGERLLKAKQETQAMDDGEEKNKRLVAEANIDTYLSETRAITRKINKEEAKGAPDATKIEKCKKALEQKLITIAGDLETIGVEPGSVGTGDNAMLQEIGKKYLKKNNTELSVYGQNHEALVNTSGYHFSSSNNKKIIVRKEASDAFPKLSFDEEGKLKLGSSSSSSTPEHTNYIPKEKKVWEENGKYIVEYHTKKYDDEGKEIKEGIDPKFRIDITYAQALEGSPDEIETRQVKGERLKLKPTGGSRGKTDSAQAGFHNAHLIADRFGGSGKNSAMNIYPSSPLYNTKDMKGKEDTIANLLSNPSSTHSTANFDMSVKATIRGEKANRSALQAMINEEAKKDNELQVTNINRDMANDLTTLVRNDILGKPGQFQNVLYKVNSKIIDSDNPESGEKEKNITKSIGIDTGYTDLINKLLKEK</sequence>
<keyword evidence="3" id="KW-1133">Transmembrane helix</keyword>
<feature type="coiled-coil region" evidence="1">
    <location>
        <begin position="730"/>
        <end position="757"/>
    </location>
</feature>
<keyword evidence="3" id="KW-0812">Transmembrane</keyword>
<feature type="compositionally biased region" description="Polar residues" evidence="2">
    <location>
        <begin position="220"/>
        <end position="241"/>
    </location>
</feature>
<dbReference type="EMBL" id="AANC01000007">
    <property type="protein sequence ID" value="EAQ48587.1"/>
    <property type="molecule type" value="Genomic_DNA"/>
</dbReference>
<dbReference type="Proteomes" id="UP000001601">
    <property type="component" value="Unassembled WGS sequence"/>
</dbReference>
<dbReference type="HOGENOM" id="CLU_247917_0_0_10"/>
<feature type="compositionally biased region" description="Polar residues" evidence="2">
    <location>
        <begin position="268"/>
        <end position="277"/>
    </location>
</feature>
<keyword evidence="3" id="KW-0472">Membrane</keyword>
<dbReference type="eggNOG" id="COG3064">
    <property type="taxonomic scope" value="Bacteria"/>
</dbReference>
<evidence type="ECO:0000256" key="2">
    <source>
        <dbReference type="SAM" id="MobiDB-lite"/>
    </source>
</evidence>
<gene>
    <name evidence="5" type="ORF">MED217_08570</name>
</gene>
<feature type="region of interest" description="Disordered" evidence="2">
    <location>
        <begin position="220"/>
        <end position="284"/>
    </location>
</feature>
<feature type="compositionally biased region" description="Polar residues" evidence="2">
    <location>
        <begin position="397"/>
        <end position="420"/>
    </location>
</feature>